<evidence type="ECO:0000256" key="12">
    <source>
        <dbReference type="RuleBase" id="RU363038"/>
    </source>
</evidence>
<dbReference type="FunFam" id="3.40.50.620:FF:000116">
    <property type="entry name" value="Arginine--tRNA ligase"/>
    <property type="match status" value="1"/>
</dbReference>
<dbReference type="SUPFAM" id="SSF52374">
    <property type="entry name" value="Nucleotidylyl transferase"/>
    <property type="match status" value="1"/>
</dbReference>
<dbReference type="Pfam" id="PF00750">
    <property type="entry name" value="tRNA-synt_1d"/>
    <property type="match status" value="1"/>
</dbReference>
<dbReference type="NCBIfam" id="TIGR00456">
    <property type="entry name" value="argS"/>
    <property type="match status" value="1"/>
</dbReference>
<feature type="domain" description="DALR anticodon binding" evidence="13">
    <location>
        <begin position="458"/>
        <end position="572"/>
    </location>
</feature>
<keyword evidence="8 11" id="KW-0648">Protein biosynthesis</keyword>
<dbReference type="AlphaFoldDB" id="A0A0G0PRZ9"/>
<dbReference type="InterPro" id="IPR035684">
    <property type="entry name" value="ArgRS_core"/>
</dbReference>
<comment type="subunit">
    <text evidence="3 11">Monomer.</text>
</comment>
<dbReference type="HAMAP" id="MF_00123">
    <property type="entry name" value="Arg_tRNA_synth"/>
    <property type="match status" value="1"/>
</dbReference>
<organism evidence="15 16">
    <name type="scientific">Candidatus Gottesmanbacteria bacterium GW2011_GWC2_39_8</name>
    <dbReference type="NCBI Taxonomy" id="1618450"/>
    <lineage>
        <taxon>Bacteria</taxon>
        <taxon>Candidatus Gottesmaniibacteriota</taxon>
    </lineage>
</organism>
<evidence type="ECO:0000259" key="14">
    <source>
        <dbReference type="SMART" id="SM01016"/>
    </source>
</evidence>
<dbReference type="Pfam" id="PF03485">
    <property type="entry name" value="Arg_tRNA_synt_N"/>
    <property type="match status" value="1"/>
</dbReference>
<feature type="short sequence motif" description="'HIGH' region" evidence="11">
    <location>
        <begin position="131"/>
        <end position="141"/>
    </location>
</feature>
<dbReference type="Pfam" id="PF05746">
    <property type="entry name" value="DALR_1"/>
    <property type="match status" value="1"/>
</dbReference>
<dbReference type="InterPro" id="IPR036695">
    <property type="entry name" value="Arg-tRNA-synth_N_sf"/>
</dbReference>
<dbReference type="InterPro" id="IPR014729">
    <property type="entry name" value="Rossmann-like_a/b/a_fold"/>
</dbReference>
<dbReference type="PROSITE" id="PS00178">
    <property type="entry name" value="AA_TRNA_LIGASE_I"/>
    <property type="match status" value="1"/>
</dbReference>
<evidence type="ECO:0000313" key="16">
    <source>
        <dbReference type="Proteomes" id="UP000034539"/>
    </source>
</evidence>
<sequence>MRLFTLNCIFIVMTIKQKLIEYLNKNLDIDHEIISRNLVRQENPELGHFSLRCFALSSDFSGKSPQEIAKMILEKLDAAPKFFEVKLAGPYLNFYIKEDFWAQEVLKNIKKNLVPQKKKMSGPIVLDFSSPNIAKPFHLGHLRSTVIGNALRNLFDFAGHKTIAINHLGDWGTQFGMLGLAWKKWGSGKFSAKIPLDKLFELYIKIHSEMAEDPKIIEEARAWFKKLEEGNSEANKFWQIAKAVSLKEFEKIYKRLKIKFNATVGESFYIGQIPSLEKTLLKKNLLQESLGAKIISLGDALPPFIFKKSDQSSLYDTRELAAAIYRYEKYKFEKMIYVVGAPQKTHFQQLLAVLEKLGFSWWQKCAHVDFGHISLLEGAMSTRKGRVIFLEDVLNESVEKVKKIIEEKNPSLPKKDLVAEAVGIGAIIFYDLERNRAKDYVFDWNLMLNFDGHSGPYVQYTYARIQSLLKKTKKYGQKNSSAGINDEISLKILSTLDEFQEAINDSINSYQPSILAQYVLKLADAFNEFYEKNKINGEKEEIAESRRALANATAQTIKTCLKILGLETPERL</sequence>
<dbReference type="InterPro" id="IPR008909">
    <property type="entry name" value="DALR_anticod-bd"/>
</dbReference>
<dbReference type="GO" id="GO:0005524">
    <property type="term" value="F:ATP binding"/>
    <property type="evidence" value="ECO:0007669"/>
    <property type="project" value="UniProtKB-UniRule"/>
</dbReference>
<evidence type="ECO:0000256" key="1">
    <source>
        <dbReference type="ARBA" id="ARBA00004496"/>
    </source>
</evidence>
<dbReference type="EMBL" id="LBXN01000089">
    <property type="protein sequence ID" value="KKR30939.1"/>
    <property type="molecule type" value="Genomic_DNA"/>
</dbReference>
<dbReference type="CDD" id="cd07956">
    <property type="entry name" value="Anticodon_Ia_Arg"/>
    <property type="match status" value="1"/>
</dbReference>
<dbReference type="Gene3D" id="3.30.1360.70">
    <property type="entry name" value="Arginyl tRNA synthetase N-terminal domain"/>
    <property type="match status" value="1"/>
</dbReference>
<keyword evidence="7 11" id="KW-0067">ATP-binding</keyword>
<keyword evidence="6 11" id="KW-0547">Nucleotide-binding</keyword>
<proteinExistence type="inferred from homology"/>
<dbReference type="PRINTS" id="PR01038">
    <property type="entry name" value="TRNASYNTHARG"/>
</dbReference>
<evidence type="ECO:0000256" key="9">
    <source>
        <dbReference type="ARBA" id="ARBA00023146"/>
    </source>
</evidence>
<dbReference type="Gene3D" id="1.10.730.10">
    <property type="entry name" value="Isoleucyl-tRNA Synthetase, Domain 1"/>
    <property type="match status" value="1"/>
</dbReference>
<evidence type="ECO:0000256" key="11">
    <source>
        <dbReference type="HAMAP-Rule" id="MF_00123"/>
    </source>
</evidence>
<evidence type="ECO:0000256" key="10">
    <source>
        <dbReference type="ARBA" id="ARBA00049339"/>
    </source>
</evidence>
<comment type="similarity">
    <text evidence="2 11 12">Belongs to the class-I aminoacyl-tRNA synthetase family.</text>
</comment>
<keyword evidence="4 11" id="KW-0963">Cytoplasm</keyword>
<evidence type="ECO:0000256" key="3">
    <source>
        <dbReference type="ARBA" id="ARBA00011245"/>
    </source>
</evidence>
<evidence type="ECO:0000256" key="2">
    <source>
        <dbReference type="ARBA" id="ARBA00005594"/>
    </source>
</evidence>
<name>A0A0G0PRZ9_9BACT</name>
<dbReference type="SMART" id="SM01016">
    <property type="entry name" value="Arg_tRNA_synt_N"/>
    <property type="match status" value="1"/>
</dbReference>
<dbReference type="SMART" id="SM00836">
    <property type="entry name" value="DALR_1"/>
    <property type="match status" value="1"/>
</dbReference>
<accession>A0A0G0PRZ9</accession>
<evidence type="ECO:0000256" key="7">
    <source>
        <dbReference type="ARBA" id="ARBA00022840"/>
    </source>
</evidence>
<dbReference type="SUPFAM" id="SSF47323">
    <property type="entry name" value="Anticodon-binding domain of a subclass of class I aminoacyl-tRNA synthetases"/>
    <property type="match status" value="1"/>
</dbReference>
<dbReference type="FunFam" id="1.10.730.10:FF:000006">
    <property type="entry name" value="Arginyl-tRNA synthetase 2, mitochondrial"/>
    <property type="match status" value="1"/>
</dbReference>
<dbReference type="GO" id="GO:0006420">
    <property type="term" value="P:arginyl-tRNA aminoacylation"/>
    <property type="evidence" value="ECO:0007669"/>
    <property type="project" value="UniProtKB-UniRule"/>
</dbReference>
<feature type="domain" description="Arginyl tRNA synthetase N-terminal" evidence="14">
    <location>
        <begin position="13"/>
        <end position="96"/>
    </location>
</feature>
<dbReference type="PATRIC" id="fig|1618450.3.peg.1455"/>
<dbReference type="PANTHER" id="PTHR11956:SF5">
    <property type="entry name" value="ARGININE--TRNA LIGASE, CYTOPLASMIC"/>
    <property type="match status" value="1"/>
</dbReference>
<evidence type="ECO:0000256" key="8">
    <source>
        <dbReference type="ARBA" id="ARBA00022917"/>
    </source>
</evidence>
<keyword evidence="5 11" id="KW-0436">Ligase</keyword>
<comment type="caution">
    <text evidence="15">The sequence shown here is derived from an EMBL/GenBank/DDBJ whole genome shotgun (WGS) entry which is preliminary data.</text>
</comment>
<evidence type="ECO:0000256" key="5">
    <source>
        <dbReference type="ARBA" id="ARBA00022598"/>
    </source>
</evidence>
<dbReference type="GO" id="GO:0005737">
    <property type="term" value="C:cytoplasm"/>
    <property type="evidence" value="ECO:0007669"/>
    <property type="project" value="UniProtKB-SubCell"/>
</dbReference>
<evidence type="ECO:0000256" key="4">
    <source>
        <dbReference type="ARBA" id="ARBA00022490"/>
    </source>
</evidence>
<comment type="catalytic activity">
    <reaction evidence="10 11">
        <text>tRNA(Arg) + L-arginine + ATP = L-arginyl-tRNA(Arg) + AMP + diphosphate</text>
        <dbReference type="Rhea" id="RHEA:20301"/>
        <dbReference type="Rhea" id="RHEA-COMP:9658"/>
        <dbReference type="Rhea" id="RHEA-COMP:9673"/>
        <dbReference type="ChEBI" id="CHEBI:30616"/>
        <dbReference type="ChEBI" id="CHEBI:32682"/>
        <dbReference type="ChEBI" id="CHEBI:33019"/>
        <dbReference type="ChEBI" id="CHEBI:78442"/>
        <dbReference type="ChEBI" id="CHEBI:78513"/>
        <dbReference type="ChEBI" id="CHEBI:456215"/>
        <dbReference type="EC" id="6.1.1.19"/>
    </reaction>
</comment>
<evidence type="ECO:0000256" key="6">
    <source>
        <dbReference type="ARBA" id="ARBA00022741"/>
    </source>
</evidence>
<dbReference type="InterPro" id="IPR005148">
    <property type="entry name" value="Arg-tRNA-synth_N"/>
</dbReference>
<evidence type="ECO:0000259" key="13">
    <source>
        <dbReference type="SMART" id="SM00836"/>
    </source>
</evidence>
<dbReference type="GO" id="GO:0004814">
    <property type="term" value="F:arginine-tRNA ligase activity"/>
    <property type="evidence" value="ECO:0007669"/>
    <property type="project" value="UniProtKB-UniRule"/>
</dbReference>
<keyword evidence="9 11" id="KW-0030">Aminoacyl-tRNA synthetase</keyword>
<reference evidence="15 16" key="1">
    <citation type="journal article" date="2015" name="Nature">
        <title>rRNA introns, odd ribosomes, and small enigmatic genomes across a large radiation of phyla.</title>
        <authorList>
            <person name="Brown C.T."/>
            <person name="Hug L.A."/>
            <person name="Thomas B.C."/>
            <person name="Sharon I."/>
            <person name="Castelle C.J."/>
            <person name="Singh A."/>
            <person name="Wilkins M.J."/>
            <person name="Williams K.H."/>
            <person name="Banfield J.F."/>
        </authorList>
    </citation>
    <scope>NUCLEOTIDE SEQUENCE [LARGE SCALE GENOMIC DNA]</scope>
</reference>
<dbReference type="CDD" id="cd00671">
    <property type="entry name" value="ArgRS_core"/>
    <property type="match status" value="1"/>
</dbReference>
<evidence type="ECO:0000313" key="15">
    <source>
        <dbReference type="EMBL" id="KKR30939.1"/>
    </source>
</evidence>
<dbReference type="SUPFAM" id="SSF55190">
    <property type="entry name" value="Arginyl-tRNA synthetase (ArgRS), N-terminal 'additional' domain"/>
    <property type="match status" value="1"/>
</dbReference>
<gene>
    <name evidence="11" type="primary">argS</name>
    <name evidence="15" type="ORF">UT63_C0089G0003</name>
</gene>
<dbReference type="InterPro" id="IPR001412">
    <property type="entry name" value="aa-tRNA-synth_I_CS"/>
</dbReference>
<dbReference type="Gene3D" id="3.40.50.620">
    <property type="entry name" value="HUPs"/>
    <property type="match status" value="1"/>
</dbReference>
<dbReference type="PANTHER" id="PTHR11956">
    <property type="entry name" value="ARGINYL-TRNA SYNTHETASE"/>
    <property type="match status" value="1"/>
</dbReference>
<dbReference type="InterPro" id="IPR009080">
    <property type="entry name" value="tRNAsynth_Ia_anticodon-bd"/>
</dbReference>
<dbReference type="EC" id="6.1.1.19" evidence="11"/>
<dbReference type="Proteomes" id="UP000034539">
    <property type="component" value="Unassembled WGS sequence"/>
</dbReference>
<comment type="subcellular location">
    <subcellularLocation>
        <location evidence="1 11">Cytoplasm</location>
    </subcellularLocation>
</comment>
<dbReference type="InterPro" id="IPR001278">
    <property type="entry name" value="Arg-tRNA-ligase"/>
</dbReference>
<protein>
    <recommendedName>
        <fullName evidence="11">Arginine--tRNA ligase</fullName>
        <ecNumber evidence="11">6.1.1.19</ecNumber>
    </recommendedName>
    <alternativeName>
        <fullName evidence="11">Arginyl-tRNA synthetase</fullName>
        <shortName evidence="11">ArgRS</shortName>
    </alternativeName>
</protein>